<keyword evidence="1" id="KW-1133">Transmembrane helix</keyword>
<keyword evidence="1" id="KW-0472">Membrane</keyword>
<keyword evidence="1" id="KW-0812">Transmembrane</keyword>
<keyword evidence="3" id="KW-1185">Reference proteome</keyword>
<sequence>MKIYKFFHYAYLIFAVLFIIDAIQNWDRGSRTYISLGLAALAIFVFFFRRKFMKRYENKK</sequence>
<feature type="transmembrane region" description="Helical" evidence="1">
    <location>
        <begin position="7"/>
        <end position="26"/>
    </location>
</feature>
<feature type="transmembrane region" description="Helical" evidence="1">
    <location>
        <begin position="32"/>
        <end position="49"/>
    </location>
</feature>
<evidence type="ECO:0000313" key="3">
    <source>
        <dbReference type="Proteomes" id="UP000236641"/>
    </source>
</evidence>
<name>A0A2K1E4L3_9FLAO</name>
<evidence type="ECO:0000313" key="2">
    <source>
        <dbReference type="EMBL" id="PNQ75224.1"/>
    </source>
</evidence>
<gene>
    <name evidence="2" type="ORF">C1T31_03570</name>
</gene>
<dbReference type="Proteomes" id="UP000236641">
    <property type="component" value="Unassembled WGS sequence"/>
</dbReference>
<reference evidence="2 3" key="1">
    <citation type="submission" date="2018-01" db="EMBL/GenBank/DDBJ databases">
        <title>The draft genome of Hanstruepera neustonica JCM19743.</title>
        <authorList>
            <person name="He R.-H."/>
            <person name="Du Z.-J."/>
        </authorList>
    </citation>
    <scope>NUCLEOTIDE SEQUENCE [LARGE SCALE GENOMIC DNA]</scope>
    <source>
        <strain evidence="2 3">JCM19743</strain>
    </source>
</reference>
<dbReference type="AlphaFoldDB" id="A0A2K1E4L3"/>
<accession>A0A2K1E4L3</accession>
<comment type="caution">
    <text evidence="2">The sequence shown here is derived from an EMBL/GenBank/DDBJ whole genome shotgun (WGS) entry which is preliminary data.</text>
</comment>
<dbReference type="EMBL" id="POWF01000001">
    <property type="protein sequence ID" value="PNQ75224.1"/>
    <property type="molecule type" value="Genomic_DNA"/>
</dbReference>
<dbReference type="OrthoDB" id="1151040at2"/>
<proteinExistence type="predicted"/>
<dbReference type="RefSeq" id="WP_103051071.1">
    <property type="nucleotide sequence ID" value="NZ_POWF01000001.1"/>
</dbReference>
<protein>
    <submittedName>
        <fullName evidence="2">Uncharacterized protein</fullName>
    </submittedName>
</protein>
<organism evidence="2 3">
    <name type="scientific">Hanstruepera neustonica</name>
    <dbReference type="NCBI Taxonomy" id="1445657"/>
    <lineage>
        <taxon>Bacteria</taxon>
        <taxon>Pseudomonadati</taxon>
        <taxon>Bacteroidota</taxon>
        <taxon>Flavobacteriia</taxon>
        <taxon>Flavobacteriales</taxon>
        <taxon>Flavobacteriaceae</taxon>
        <taxon>Hanstruepera</taxon>
    </lineage>
</organism>
<evidence type="ECO:0000256" key="1">
    <source>
        <dbReference type="SAM" id="Phobius"/>
    </source>
</evidence>